<reference evidence="3" key="1">
    <citation type="submission" date="2021-01" db="EMBL/GenBank/DDBJ databases">
        <authorList>
            <consortium name="Aspergillus puulaauensis MK2 genome sequencing consortium"/>
            <person name="Kazuki M."/>
            <person name="Futagami T."/>
        </authorList>
    </citation>
    <scope>NUCLEOTIDE SEQUENCE</scope>
    <source>
        <strain evidence="3">MK2</strain>
    </source>
</reference>
<evidence type="ECO:0000313" key="4">
    <source>
        <dbReference type="Proteomes" id="UP000654913"/>
    </source>
</evidence>
<dbReference type="PANTHER" id="PTHR10758:SF1">
    <property type="entry name" value="COP9 SIGNALOSOME COMPLEX SUBUNIT 3"/>
    <property type="match status" value="1"/>
</dbReference>
<accession>A0A7R7XB28</accession>
<dbReference type="RefSeq" id="XP_041550169.1">
    <property type="nucleotide sequence ID" value="XM_041704852.1"/>
</dbReference>
<dbReference type="EMBL" id="AP024443">
    <property type="protein sequence ID" value="BCS17975.1"/>
    <property type="molecule type" value="Genomic_DNA"/>
</dbReference>
<keyword evidence="4" id="KW-1185">Reference proteome</keyword>
<protein>
    <recommendedName>
        <fullName evidence="2">COP9 signalosome complex subunit 3 N-terminal helical repeats domain-containing protein</fullName>
    </recommendedName>
</protein>
<dbReference type="InterPro" id="IPR050756">
    <property type="entry name" value="CSN3"/>
</dbReference>
<keyword evidence="1" id="KW-0963">Cytoplasm</keyword>
<proteinExistence type="predicted"/>
<dbReference type="KEGG" id="apuu:APUU_10803S"/>
<dbReference type="InterPro" id="IPR055089">
    <property type="entry name" value="COP9_N"/>
</dbReference>
<evidence type="ECO:0000259" key="2">
    <source>
        <dbReference type="Pfam" id="PF22788"/>
    </source>
</evidence>
<dbReference type="Proteomes" id="UP000654913">
    <property type="component" value="Chromosome 1"/>
</dbReference>
<feature type="domain" description="COP9 signalosome complex subunit 3 N-terminal helical repeats" evidence="2">
    <location>
        <begin position="42"/>
        <end position="287"/>
    </location>
</feature>
<dbReference type="AlphaFoldDB" id="A0A7R7XB28"/>
<gene>
    <name evidence="3" type="ORF">APUU_10803S</name>
</gene>
<dbReference type="PANTHER" id="PTHR10758">
    <property type="entry name" value="26S PROTEASOME NON-ATPASE REGULATORY SUBUNIT 3/COP9 SIGNALOSOME COMPLEX SUBUNIT 3"/>
    <property type="match status" value="1"/>
</dbReference>
<dbReference type="OrthoDB" id="29061at2759"/>
<dbReference type="GO" id="GO:0008180">
    <property type="term" value="C:COP9 signalosome"/>
    <property type="evidence" value="ECO:0007669"/>
    <property type="project" value="TreeGrafter"/>
</dbReference>
<dbReference type="Pfam" id="PF22788">
    <property type="entry name" value="COP9_hel_rpt"/>
    <property type="match status" value="1"/>
</dbReference>
<evidence type="ECO:0000313" key="3">
    <source>
        <dbReference type="EMBL" id="BCS17975.1"/>
    </source>
</evidence>
<dbReference type="GeneID" id="64967980"/>
<dbReference type="GO" id="GO:0006511">
    <property type="term" value="P:ubiquitin-dependent protein catabolic process"/>
    <property type="evidence" value="ECO:0007669"/>
    <property type="project" value="TreeGrafter"/>
</dbReference>
<organism evidence="3 4">
    <name type="scientific">Aspergillus puulaauensis</name>
    <dbReference type="NCBI Taxonomy" id="1220207"/>
    <lineage>
        <taxon>Eukaryota</taxon>
        <taxon>Fungi</taxon>
        <taxon>Dikarya</taxon>
        <taxon>Ascomycota</taxon>
        <taxon>Pezizomycotina</taxon>
        <taxon>Eurotiomycetes</taxon>
        <taxon>Eurotiomycetidae</taxon>
        <taxon>Eurotiales</taxon>
        <taxon>Aspergillaceae</taxon>
        <taxon>Aspergillus</taxon>
    </lineage>
</organism>
<evidence type="ECO:0000256" key="1">
    <source>
        <dbReference type="ARBA" id="ARBA00022490"/>
    </source>
</evidence>
<sequence>MSDFLAQLYAAPSRGHGAADTTDNDYDRQLRDLLAYLKRPGLVPSTADVNELLEAVNPAIHSLSFLFLLRFQIHHIQKRTNRDIPDDLLPGYNLWKHAVRLLRLFDPIQIRYAGHEWRRLVELIASAAQSVSNPVLAVKVIRDALERFETSGTFTSMHQMFVKLALHSSSYAYALPIMDKFLYQFPADSEHARAEHPLCSVQASDEVFITDTSGFSKDLTYRDHLQFYLYSAMIYMAVKQWDRASHCLNIVISSPTANSVSKIMVEAYKKWMLVNLLGHGKLPPTSSLIAPHVMRVYQSLARPYISLAEAFEKGDMRKLAAEINIGRAIWRADNNSGLVSLIFEAYDKFVVIKLGVIFSALTMPDVLQRASPCSKVSHDIEEFVVSLVMSNELKATLSHSSSSENTTMLRFAPTTRTCGLREEYIRARLIQTKHALSTIARGVIQTDRTLRISSENLQFIVNNQTWNGNSEKSGVVGSCEADGGDVGDIDEDLMGNAY</sequence>
<name>A0A7R7XB28_9EURO</name>
<reference evidence="3" key="2">
    <citation type="submission" date="2021-02" db="EMBL/GenBank/DDBJ databases">
        <title>Aspergillus puulaauensis MK2 genome sequence.</title>
        <authorList>
            <person name="Futagami T."/>
            <person name="Mori K."/>
            <person name="Kadooka C."/>
            <person name="Tanaka T."/>
        </authorList>
    </citation>
    <scope>NUCLEOTIDE SEQUENCE</scope>
    <source>
        <strain evidence="3">MK2</strain>
    </source>
</reference>